<dbReference type="GO" id="GO:0016491">
    <property type="term" value="F:oxidoreductase activity"/>
    <property type="evidence" value="ECO:0007669"/>
    <property type="project" value="InterPro"/>
</dbReference>
<dbReference type="GO" id="GO:0070967">
    <property type="term" value="F:coenzyme F420 binding"/>
    <property type="evidence" value="ECO:0007669"/>
    <property type="project" value="TreeGrafter"/>
</dbReference>
<dbReference type="InterPro" id="IPR012312">
    <property type="entry name" value="Hemerythrin-like"/>
</dbReference>
<dbReference type="CDD" id="cd12108">
    <property type="entry name" value="Hr-like"/>
    <property type="match status" value="1"/>
</dbReference>
<dbReference type="InterPro" id="IPR004378">
    <property type="entry name" value="F420H2_quin_Rdtase"/>
</dbReference>
<reference evidence="4 5" key="1">
    <citation type="submission" date="2020-08" db="EMBL/GenBank/DDBJ databases">
        <title>Sequencing the genomes of 1000 actinobacteria strains.</title>
        <authorList>
            <person name="Klenk H.-P."/>
        </authorList>
    </citation>
    <scope>NUCLEOTIDE SEQUENCE [LARGE SCALE GENOMIC DNA]</scope>
    <source>
        <strain evidence="4 5">DSM 44551</strain>
    </source>
</reference>
<feature type="domain" description="Hemerythrin-like" evidence="3">
    <location>
        <begin position="147"/>
        <end position="270"/>
    </location>
</feature>
<evidence type="ECO:0000313" key="4">
    <source>
        <dbReference type="EMBL" id="MBB5430240.1"/>
    </source>
</evidence>
<evidence type="ECO:0000259" key="3">
    <source>
        <dbReference type="Pfam" id="PF01814"/>
    </source>
</evidence>
<dbReference type="GO" id="GO:0005886">
    <property type="term" value="C:plasma membrane"/>
    <property type="evidence" value="ECO:0007669"/>
    <property type="project" value="TreeGrafter"/>
</dbReference>
<evidence type="ECO:0000256" key="2">
    <source>
        <dbReference type="ARBA" id="ARBA00049106"/>
    </source>
</evidence>
<dbReference type="Gene3D" id="2.30.110.10">
    <property type="entry name" value="Electron Transport, Fmn-binding Protein, Chain A"/>
    <property type="match status" value="1"/>
</dbReference>
<sequence>MTLDFNRSVIEEFRANNGRVGGMFEGARLLLLTTTGARSGEPHTVPLGALPDGERTLVIASAMGADRHPAWYRNILADPEVTVEDGLFVQRARAEVLEGEERDRLFARAVEADPGWADYQARTSRVLPVVALTTVSVEPPSMSGGAFLAAAHAGIRRELELIRAEVARSGPGALGAQLRANCLALCQGVHAHHTGEDAMMFPALGERHPEIRPQLDRFGSEHEKVAAMVAELKAVVSDPDGDAEAALAEVDRLIAALGAHFDEEERWLTALLDGA</sequence>
<dbReference type="SUPFAM" id="SSF50475">
    <property type="entry name" value="FMN-binding split barrel"/>
    <property type="match status" value="1"/>
</dbReference>
<comment type="catalytic activity">
    <reaction evidence="2">
        <text>oxidized coenzyme F420-(gamma-L-Glu)(n) + a quinol + H(+) = reduced coenzyme F420-(gamma-L-Glu)(n) + a quinone</text>
        <dbReference type="Rhea" id="RHEA:39663"/>
        <dbReference type="Rhea" id="RHEA-COMP:12939"/>
        <dbReference type="Rhea" id="RHEA-COMP:14378"/>
        <dbReference type="ChEBI" id="CHEBI:15378"/>
        <dbReference type="ChEBI" id="CHEBI:24646"/>
        <dbReference type="ChEBI" id="CHEBI:132124"/>
        <dbReference type="ChEBI" id="CHEBI:133980"/>
        <dbReference type="ChEBI" id="CHEBI:139511"/>
    </reaction>
</comment>
<dbReference type="NCBIfam" id="TIGR00026">
    <property type="entry name" value="hi_GC_TIGR00026"/>
    <property type="match status" value="1"/>
</dbReference>
<dbReference type="Gene3D" id="1.20.120.520">
    <property type="entry name" value="nmb1532 protein domain like"/>
    <property type="match status" value="1"/>
</dbReference>
<keyword evidence="5" id="KW-1185">Reference proteome</keyword>
<dbReference type="RefSeq" id="WP_184387979.1">
    <property type="nucleotide sequence ID" value="NZ_BAAAJD010000048.1"/>
</dbReference>
<name>A0A7W8VBT5_9ACTN</name>
<dbReference type="EMBL" id="JACHDB010000001">
    <property type="protein sequence ID" value="MBB5430240.1"/>
    <property type="molecule type" value="Genomic_DNA"/>
</dbReference>
<dbReference type="PANTHER" id="PTHR39428">
    <property type="entry name" value="F420H(2)-DEPENDENT QUINONE REDUCTASE RV1261C"/>
    <property type="match status" value="1"/>
</dbReference>
<dbReference type="AlphaFoldDB" id="A0A7W8VBT5"/>
<gene>
    <name evidence="4" type="ORF">HDA36_000324</name>
</gene>
<dbReference type="Pfam" id="PF01814">
    <property type="entry name" value="Hemerythrin"/>
    <property type="match status" value="1"/>
</dbReference>
<evidence type="ECO:0000256" key="1">
    <source>
        <dbReference type="ARBA" id="ARBA00008710"/>
    </source>
</evidence>
<evidence type="ECO:0000313" key="5">
    <source>
        <dbReference type="Proteomes" id="UP000572635"/>
    </source>
</evidence>
<dbReference type="Proteomes" id="UP000572635">
    <property type="component" value="Unassembled WGS sequence"/>
</dbReference>
<protein>
    <submittedName>
        <fullName evidence="4">Deazaflavin-dependent oxidoreductase (Nitroreductase family)</fullName>
    </submittedName>
</protein>
<proteinExistence type="inferred from homology"/>
<dbReference type="Pfam" id="PF04075">
    <property type="entry name" value="F420H2_quin_red"/>
    <property type="match status" value="1"/>
</dbReference>
<dbReference type="PANTHER" id="PTHR39428:SF1">
    <property type="entry name" value="F420H(2)-DEPENDENT QUINONE REDUCTASE RV1261C"/>
    <property type="match status" value="1"/>
</dbReference>
<comment type="caution">
    <text evidence="4">The sequence shown here is derived from an EMBL/GenBank/DDBJ whole genome shotgun (WGS) entry which is preliminary data.</text>
</comment>
<dbReference type="InterPro" id="IPR012349">
    <property type="entry name" value="Split_barrel_FMN-bd"/>
</dbReference>
<organism evidence="4 5">
    <name type="scientific">Nocardiopsis composta</name>
    <dbReference type="NCBI Taxonomy" id="157465"/>
    <lineage>
        <taxon>Bacteria</taxon>
        <taxon>Bacillati</taxon>
        <taxon>Actinomycetota</taxon>
        <taxon>Actinomycetes</taxon>
        <taxon>Streptosporangiales</taxon>
        <taxon>Nocardiopsidaceae</taxon>
        <taxon>Nocardiopsis</taxon>
    </lineage>
</organism>
<comment type="similarity">
    <text evidence="1">Belongs to the F420H(2)-dependent quinone reductase family.</text>
</comment>
<accession>A0A7W8VBT5</accession>